<name>A0A9P6UZW7_9FUNG</name>
<keyword evidence="3" id="KW-1185">Reference proteome</keyword>
<comment type="caution">
    <text evidence="2">The sequence shown here is derived from an EMBL/GenBank/DDBJ whole genome shotgun (WGS) entry which is preliminary data.</text>
</comment>
<accession>A0A9P6UZW7</accession>
<dbReference type="EMBL" id="JAAAIP010000028">
    <property type="protein sequence ID" value="KAG0328784.1"/>
    <property type="molecule type" value="Genomic_DNA"/>
</dbReference>
<proteinExistence type="predicted"/>
<feature type="compositionally biased region" description="Low complexity" evidence="1">
    <location>
        <begin position="163"/>
        <end position="177"/>
    </location>
</feature>
<feature type="compositionally biased region" description="Polar residues" evidence="1">
    <location>
        <begin position="1"/>
        <end position="15"/>
    </location>
</feature>
<feature type="compositionally biased region" description="Low complexity" evidence="1">
    <location>
        <begin position="110"/>
        <end position="132"/>
    </location>
</feature>
<dbReference type="AlphaFoldDB" id="A0A9P6UZW7"/>
<feature type="compositionally biased region" description="Low complexity" evidence="1">
    <location>
        <begin position="184"/>
        <end position="198"/>
    </location>
</feature>
<feature type="compositionally biased region" description="Basic and acidic residues" evidence="1">
    <location>
        <begin position="236"/>
        <end position="248"/>
    </location>
</feature>
<dbReference type="OrthoDB" id="2272836at2759"/>
<organism evidence="2 3">
    <name type="scientific">Dissophora globulifera</name>
    <dbReference type="NCBI Taxonomy" id="979702"/>
    <lineage>
        <taxon>Eukaryota</taxon>
        <taxon>Fungi</taxon>
        <taxon>Fungi incertae sedis</taxon>
        <taxon>Mucoromycota</taxon>
        <taxon>Mortierellomycotina</taxon>
        <taxon>Mortierellomycetes</taxon>
        <taxon>Mortierellales</taxon>
        <taxon>Mortierellaceae</taxon>
        <taxon>Dissophora</taxon>
    </lineage>
</organism>
<evidence type="ECO:0000313" key="2">
    <source>
        <dbReference type="EMBL" id="KAG0328784.1"/>
    </source>
</evidence>
<dbReference type="Proteomes" id="UP000738325">
    <property type="component" value="Unassembled WGS sequence"/>
</dbReference>
<evidence type="ECO:0000256" key="1">
    <source>
        <dbReference type="SAM" id="MobiDB-lite"/>
    </source>
</evidence>
<feature type="region of interest" description="Disordered" evidence="1">
    <location>
        <begin position="1"/>
        <end position="254"/>
    </location>
</feature>
<sequence>MVSSPVTNMDYQSHIPQPMPPLTPKDDRVSPTSAISPGPGQTLKRKSIHHDAVMDAVRAKVLRNAGQNQQQQREREQQQLHKKTTTDMMNARRKSQLQTSPLERVKRTTDSCSESSTLASESTTSASSTIAEPKPMVDNDSDAGAKPYSSESRSEGPLVASIPLTASPTSPSTPVSTNAGTGSGRSRSSTPPSEGTGTIKSIRPEGQNGYARTLASETGSSSADEEQRQKSTSIKYRMDRTHTDRTSEVEVLAV</sequence>
<evidence type="ECO:0000313" key="3">
    <source>
        <dbReference type="Proteomes" id="UP000738325"/>
    </source>
</evidence>
<gene>
    <name evidence="2" type="ORF">BGZ99_004448</name>
</gene>
<reference evidence="2" key="1">
    <citation type="journal article" date="2020" name="Fungal Divers.">
        <title>Resolving the Mortierellaceae phylogeny through synthesis of multi-gene phylogenetics and phylogenomics.</title>
        <authorList>
            <person name="Vandepol N."/>
            <person name="Liber J."/>
            <person name="Desiro A."/>
            <person name="Na H."/>
            <person name="Kennedy M."/>
            <person name="Barry K."/>
            <person name="Grigoriev I.V."/>
            <person name="Miller A.N."/>
            <person name="O'Donnell K."/>
            <person name="Stajich J.E."/>
            <person name="Bonito G."/>
        </authorList>
    </citation>
    <scope>NUCLEOTIDE SEQUENCE</scope>
    <source>
        <strain evidence="2">REB-010B</strain>
    </source>
</reference>
<protein>
    <submittedName>
        <fullName evidence="2">Uncharacterized protein</fullName>
    </submittedName>
</protein>